<gene>
    <name evidence="1" type="ORF">EVA_13192</name>
</gene>
<evidence type="ECO:0000313" key="1">
    <source>
        <dbReference type="EMBL" id="EJW98702.1"/>
    </source>
</evidence>
<reference evidence="1" key="1">
    <citation type="journal article" date="2012" name="PLoS ONE">
        <title>Gene sets for utilization of primary and secondary nutrition supplies in the distal gut of endangered iberian lynx.</title>
        <authorList>
            <person name="Alcaide M."/>
            <person name="Messina E."/>
            <person name="Richter M."/>
            <person name="Bargiela R."/>
            <person name="Peplies J."/>
            <person name="Huws S.A."/>
            <person name="Newbold C.J."/>
            <person name="Golyshin P.N."/>
            <person name="Simon M.A."/>
            <person name="Lopez G."/>
            <person name="Yakimov M.M."/>
            <person name="Ferrer M."/>
        </authorList>
    </citation>
    <scope>NUCLEOTIDE SEQUENCE</scope>
</reference>
<comment type="caution">
    <text evidence="1">The sequence shown here is derived from an EMBL/GenBank/DDBJ whole genome shotgun (WGS) entry which is preliminary data.</text>
</comment>
<protein>
    <submittedName>
        <fullName evidence="1">Uncharacterized protein</fullName>
    </submittedName>
</protein>
<accession>J9GAC0</accession>
<organism evidence="1">
    <name type="scientific">gut metagenome</name>
    <dbReference type="NCBI Taxonomy" id="749906"/>
    <lineage>
        <taxon>unclassified sequences</taxon>
        <taxon>metagenomes</taxon>
        <taxon>organismal metagenomes</taxon>
    </lineage>
</organism>
<sequence length="46" mass="4821">MHQHNISCINGNICTGTNGNTDVSTGESRCIVDAVTHHGNLSVALE</sequence>
<dbReference type="EMBL" id="AMCI01004143">
    <property type="protein sequence ID" value="EJW98702.1"/>
    <property type="molecule type" value="Genomic_DNA"/>
</dbReference>
<name>J9GAC0_9ZZZZ</name>
<proteinExistence type="predicted"/>
<dbReference type="AlphaFoldDB" id="J9GAC0"/>